<keyword evidence="5" id="KW-0687">Ribonucleoprotein</keyword>
<dbReference type="NCBIfam" id="TIGR03635">
    <property type="entry name" value="uS17_bact"/>
    <property type="match status" value="1"/>
</dbReference>
<evidence type="ECO:0000256" key="3">
    <source>
        <dbReference type="ARBA" id="ARBA00022884"/>
    </source>
</evidence>
<dbReference type="PANTHER" id="PTHR10744">
    <property type="entry name" value="40S RIBOSOMAL PROTEIN S11 FAMILY MEMBER"/>
    <property type="match status" value="1"/>
</dbReference>
<dbReference type="Gene3D" id="2.40.50.140">
    <property type="entry name" value="Nucleic acid-binding proteins"/>
    <property type="match status" value="1"/>
</dbReference>
<dbReference type="GO" id="GO:0003735">
    <property type="term" value="F:structural constituent of ribosome"/>
    <property type="evidence" value="ECO:0007669"/>
    <property type="project" value="InterPro"/>
</dbReference>
<comment type="similarity">
    <text evidence="1">Belongs to the universal ribosomal protein uS17 family.</text>
</comment>
<keyword evidence="2" id="KW-0699">rRNA-binding</keyword>
<sequence length="88" mass="9912">MSEETKAQRTVTGRVVSNKMDKSITVLIERKVKHAVYGKYIKRSSKLFAHDADNTCNEGDLVTVSSCRPISKNKCWKLETVVERAPSI</sequence>
<dbReference type="Pfam" id="PF00366">
    <property type="entry name" value="Ribosomal_S17"/>
    <property type="match status" value="1"/>
</dbReference>
<dbReference type="EMBL" id="UOFY01000001">
    <property type="protein sequence ID" value="VAX05335.1"/>
    <property type="molecule type" value="Genomic_DNA"/>
</dbReference>
<dbReference type="CDD" id="cd00364">
    <property type="entry name" value="Ribosomal_uS17"/>
    <property type="match status" value="1"/>
</dbReference>
<protein>
    <submittedName>
        <fullName evidence="6">SSU ribosomal protein S17p (S11e)</fullName>
    </submittedName>
</protein>
<dbReference type="PANTHER" id="PTHR10744:SF1">
    <property type="entry name" value="SMALL RIBOSOMAL SUBUNIT PROTEIN US17M"/>
    <property type="match status" value="1"/>
</dbReference>
<organism evidence="6">
    <name type="scientific">hydrothermal vent metagenome</name>
    <dbReference type="NCBI Taxonomy" id="652676"/>
    <lineage>
        <taxon>unclassified sequences</taxon>
        <taxon>metagenomes</taxon>
        <taxon>ecological metagenomes</taxon>
    </lineage>
</organism>
<evidence type="ECO:0000256" key="2">
    <source>
        <dbReference type="ARBA" id="ARBA00022730"/>
    </source>
</evidence>
<dbReference type="SUPFAM" id="SSF50249">
    <property type="entry name" value="Nucleic acid-binding proteins"/>
    <property type="match status" value="1"/>
</dbReference>
<dbReference type="AlphaFoldDB" id="A0A3B1BGI1"/>
<dbReference type="InterPro" id="IPR000266">
    <property type="entry name" value="Ribosomal_uS17"/>
</dbReference>
<evidence type="ECO:0000256" key="4">
    <source>
        <dbReference type="ARBA" id="ARBA00022980"/>
    </source>
</evidence>
<keyword evidence="4 6" id="KW-0689">Ribosomal protein</keyword>
<dbReference type="NCBIfam" id="NF004123">
    <property type="entry name" value="PRK05610.1"/>
    <property type="match status" value="1"/>
</dbReference>
<reference evidence="6" key="1">
    <citation type="submission" date="2018-06" db="EMBL/GenBank/DDBJ databases">
        <authorList>
            <person name="Zhirakovskaya E."/>
        </authorList>
    </citation>
    <scope>NUCLEOTIDE SEQUENCE</scope>
</reference>
<keyword evidence="3" id="KW-0694">RNA-binding</keyword>
<evidence type="ECO:0000256" key="1">
    <source>
        <dbReference type="ARBA" id="ARBA00010254"/>
    </source>
</evidence>
<accession>A0A3B1BGI1</accession>
<dbReference type="GO" id="GO:0019843">
    <property type="term" value="F:rRNA binding"/>
    <property type="evidence" value="ECO:0007669"/>
    <property type="project" value="UniProtKB-KW"/>
</dbReference>
<evidence type="ECO:0000313" key="6">
    <source>
        <dbReference type="EMBL" id="VAX05335.1"/>
    </source>
</evidence>
<name>A0A3B1BGI1_9ZZZZ</name>
<dbReference type="InterPro" id="IPR012340">
    <property type="entry name" value="NA-bd_OB-fold"/>
</dbReference>
<dbReference type="PRINTS" id="PR00973">
    <property type="entry name" value="RIBOSOMALS17"/>
</dbReference>
<evidence type="ECO:0000256" key="5">
    <source>
        <dbReference type="ARBA" id="ARBA00023274"/>
    </source>
</evidence>
<dbReference type="HAMAP" id="MF_01345_B">
    <property type="entry name" value="Ribosomal_uS17_B"/>
    <property type="match status" value="1"/>
</dbReference>
<dbReference type="GO" id="GO:0006412">
    <property type="term" value="P:translation"/>
    <property type="evidence" value="ECO:0007669"/>
    <property type="project" value="InterPro"/>
</dbReference>
<proteinExistence type="inferred from homology"/>
<dbReference type="GO" id="GO:0022627">
    <property type="term" value="C:cytosolic small ribosomal subunit"/>
    <property type="evidence" value="ECO:0007669"/>
    <property type="project" value="TreeGrafter"/>
</dbReference>
<dbReference type="InterPro" id="IPR019984">
    <property type="entry name" value="Ribosomal_uS17_bact/chlr"/>
</dbReference>
<gene>
    <name evidence="6" type="ORF">MNBD_GAMMA25-1185</name>
</gene>